<dbReference type="EMBL" id="JAGKQM010000618">
    <property type="protein sequence ID" value="KAH0853978.1"/>
    <property type="molecule type" value="Genomic_DNA"/>
</dbReference>
<evidence type="ECO:0000313" key="3">
    <source>
        <dbReference type="EMBL" id="KAH0853978.1"/>
    </source>
</evidence>
<sequence length="193" mass="21297">METVEFLCTGEFVSTETTTSPAQNAIESFSMDPHHSHVHTAITTTQLEFSGYTHHFCTLFTLNFCRYCVHFYGSDRTNFAGFVAFDGEMTKLNNLRAAEVAQLMDPGLENPDQRPLPQCLKDLVGTTITSHLKLSPFNFSSKQQSFTISRIIDRNQRSPLPKFAGNGADDNTGDDMLGAAKTTLSTDVTKDGA</sequence>
<feature type="non-terminal residue" evidence="2">
    <location>
        <position position="193"/>
    </location>
</feature>
<organism evidence="2 4">
    <name type="scientific">Brassica napus</name>
    <name type="common">Rape</name>
    <dbReference type="NCBI Taxonomy" id="3708"/>
    <lineage>
        <taxon>Eukaryota</taxon>
        <taxon>Viridiplantae</taxon>
        <taxon>Streptophyta</taxon>
        <taxon>Embryophyta</taxon>
        <taxon>Tracheophyta</taxon>
        <taxon>Spermatophyta</taxon>
        <taxon>Magnoliopsida</taxon>
        <taxon>eudicotyledons</taxon>
        <taxon>Gunneridae</taxon>
        <taxon>Pentapetalae</taxon>
        <taxon>rosids</taxon>
        <taxon>malvids</taxon>
        <taxon>Brassicales</taxon>
        <taxon>Brassicaceae</taxon>
        <taxon>Brassiceae</taxon>
        <taxon>Brassica</taxon>
    </lineage>
</organism>
<reference evidence="2 4" key="1">
    <citation type="submission" date="2021-05" db="EMBL/GenBank/DDBJ databases">
        <title>Genome Assembly of Synthetic Allotetraploid Brassica napus Reveals Homoeologous Exchanges between Subgenomes.</title>
        <authorList>
            <person name="Davis J.T."/>
        </authorList>
    </citation>
    <scope>NUCLEOTIDE SEQUENCE [LARGE SCALE GENOMIC DNA]</scope>
    <source>
        <strain evidence="4">cv. Da-Ae</strain>
        <tissue evidence="2">Seedling</tissue>
    </source>
</reference>
<keyword evidence="4" id="KW-1185">Reference proteome</keyword>
<dbReference type="Gene3D" id="2.40.50.140">
    <property type="entry name" value="Nucleic acid-binding proteins"/>
    <property type="match status" value="1"/>
</dbReference>
<dbReference type="InterPro" id="IPR012340">
    <property type="entry name" value="NA-bd_OB-fold"/>
</dbReference>
<feature type="region of interest" description="Disordered" evidence="1">
    <location>
        <begin position="157"/>
        <end position="178"/>
    </location>
</feature>
<evidence type="ECO:0000313" key="2">
    <source>
        <dbReference type="EMBL" id="KAH0848146.1"/>
    </source>
</evidence>
<evidence type="ECO:0000313" key="4">
    <source>
        <dbReference type="Proteomes" id="UP000824890"/>
    </source>
</evidence>
<gene>
    <name evidence="2" type="ORF">HID58_091635</name>
    <name evidence="3" type="ORF">HID58_092716</name>
</gene>
<dbReference type="EMBL" id="JAGKQM010002722">
    <property type="protein sequence ID" value="KAH0848146.1"/>
    <property type="molecule type" value="Genomic_DNA"/>
</dbReference>
<proteinExistence type="predicted"/>
<dbReference type="Proteomes" id="UP000824890">
    <property type="component" value="Unassembled WGS sequence"/>
</dbReference>
<protein>
    <submittedName>
        <fullName evidence="2">Uncharacterized protein</fullName>
    </submittedName>
</protein>
<accession>A0ABQ7WZ53</accession>
<comment type="caution">
    <text evidence="2">The sequence shown here is derived from an EMBL/GenBank/DDBJ whole genome shotgun (WGS) entry which is preliminary data.</text>
</comment>
<name>A0ABQ7WZ53_BRANA</name>
<evidence type="ECO:0000256" key="1">
    <source>
        <dbReference type="SAM" id="MobiDB-lite"/>
    </source>
</evidence>